<reference evidence="2" key="1">
    <citation type="journal article" date="2023" name="Mol. Phylogenet. Evol.">
        <title>Genome-scale phylogeny and comparative genomics of the fungal order Sordariales.</title>
        <authorList>
            <person name="Hensen N."/>
            <person name="Bonometti L."/>
            <person name="Westerberg I."/>
            <person name="Brannstrom I.O."/>
            <person name="Guillou S."/>
            <person name="Cros-Aarteil S."/>
            <person name="Calhoun S."/>
            <person name="Haridas S."/>
            <person name="Kuo A."/>
            <person name="Mondo S."/>
            <person name="Pangilinan J."/>
            <person name="Riley R."/>
            <person name="LaButti K."/>
            <person name="Andreopoulos B."/>
            <person name="Lipzen A."/>
            <person name="Chen C."/>
            <person name="Yan M."/>
            <person name="Daum C."/>
            <person name="Ng V."/>
            <person name="Clum A."/>
            <person name="Steindorff A."/>
            <person name="Ohm R.A."/>
            <person name="Martin F."/>
            <person name="Silar P."/>
            <person name="Natvig D.O."/>
            <person name="Lalanne C."/>
            <person name="Gautier V."/>
            <person name="Ament-Velasquez S.L."/>
            <person name="Kruys A."/>
            <person name="Hutchinson M.I."/>
            <person name="Powell A.J."/>
            <person name="Barry K."/>
            <person name="Miller A.N."/>
            <person name="Grigoriev I.V."/>
            <person name="Debuchy R."/>
            <person name="Gladieux P."/>
            <person name="Hiltunen Thoren M."/>
            <person name="Johannesson H."/>
        </authorList>
    </citation>
    <scope>NUCLEOTIDE SEQUENCE</scope>
    <source>
        <strain evidence="2">CBS 560.94</strain>
    </source>
</reference>
<feature type="compositionally biased region" description="Basic and acidic residues" evidence="1">
    <location>
        <begin position="708"/>
        <end position="718"/>
    </location>
</feature>
<organism evidence="2 3">
    <name type="scientific">Neurospora tetraspora</name>
    <dbReference type="NCBI Taxonomy" id="94610"/>
    <lineage>
        <taxon>Eukaryota</taxon>
        <taxon>Fungi</taxon>
        <taxon>Dikarya</taxon>
        <taxon>Ascomycota</taxon>
        <taxon>Pezizomycotina</taxon>
        <taxon>Sordariomycetes</taxon>
        <taxon>Sordariomycetidae</taxon>
        <taxon>Sordariales</taxon>
        <taxon>Sordariaceae</taxon>
        <taxon>Neurospora</taxon>
    </lineage>
</organism>
<accession>A0AAE0J8Y2</accession>
<feature type="compositionally biased region" description="Polar residues" evidence="1">
    <location>
        <begin position="284"/>
        <end position="306"/>
    </location>
</feature>
<feature type="compositionally biased region" description="Basic residues" evidence="1">
    <location>
        <begin position="73"/>
        <end position="83"/>
    </location>
</feature>
<feature type="compositionally biased region" description="Acidic residues" evidence="1">
    <location>
        <begin position="647"/>
        <end position="663"/>
    </location>
</feature>
<sequence length="725" mass="76141">MPNDGEANAAPVATASQGQAPGGMGSGQARAATIARPSTLAGGSAPGVDASALHAPPHGEAGLSQGQPVTPASRRRAHPRQPRAHASTTQPAPSSFVMTAEGLVPRSSVRGPSQASGVTNPGSSSGPANTASHVPDPQPRRSIARPSHDQPLRTSPVPPYPRGPIPIPRSARPRPPIDRETPYRPPTRSGRARQLVPSPISLLVTPPQRTQNTENARAALPVAPSGVNRLIHHPSLVQGTRQAFPSSAQRVGLGSTTQPPGNIGHPSCRLGQGPGYFTPAGFSSPASTQAPPFNATSGGYESSNHAAGNYGTPESYEFESNSGFQEHGSNDRRPQAFTPGANGEASGNQGSGAADRLLRQTAEIEPGAAETGTVLWQSHFRTQSPRPPQSQQEMSILPSNHQSLHDQTQYAFQQSVPAHSSLAQTAPVAPNAISNHDGGWGFPPQHHMNGFDAPGHNCEDPNAQEQPYMEQPLANQYGFNLNGIDANAFFGGEEFDALGAEALSNYQDLANMQTPGVGMTQSTAGNGNGDMSLRVNVVEDYFADVNFEPPSNLHQNASTSATNIHQAIDPLGLNSLPYDQNHINANHLNNPIYHQQTAEDVAATNLADVTYDQLGNNTAVQDEGPSTADHGHSGDSDGGQEASFDTVNDEGNEVDEVDDDDLFGDGLLASHDEAGEINDDDLFGDSFLSRGSHTSDTAGNPGNKMKRTNGEKEDEHPSAQRPRPA</sequence>
<dbReference type="GeneID" id="87866974"/>
<feature type="region of interest" description="Disordered" evidence="1">
    <location>
        <begin position="616"/>
        <end position="725"/>
    </location>
</feature>
<keyword evidence="3" id="KW-1185">Reference proteome</keyword>
<gene>
    <name evidence="2" type="ORF">B0H65DRAFT_551566</name>
</gene>
<dbReference type="RefSeq" id="XP_062678146.1">
    <property type="nucleotide sequence ID" value="XM_062829820.1"/>
</dbReference>
<name>A0AAE0J8Y2_9PEZI</name>
<dbReference type="EMBL" id="JAUEPP010000007">
    <property type="protein sequence ID" value="KAK3338786.1"/>
    <property type="molecule type" value="Genomic_DNA"/>
</dbReference>
<feature type="compositionally biased region" description="Pro residues" evidence="1">
    <location>
        <begin position="156"/>
        <end position="167"/>
    </location>
</feature>
<protein>
    <submittedName>
        <fullName evidence="2">Uncharacterized protein</fullName>
    </submittedName>
</protein>
<dbReference type="Proteomes" id="UP001278500">
    <property type="component" value="Unassembled WGS sequence"/>
</dbReference>
<feature type="compositionally biased region" description="Polar residues" evidence="1">
    <location>
        <begin position="88"/>
        <end position="97"/>
    </location>
</feature>
<feature type="compositionally biased region" description="Polar residues" evidence="1">
    <location>
        <begin position="110"/>
        <end position="132"/>
    </location>
</feature>
<dbReference type="AlphaFoldDB" id="A0AAE0J8Y2"/>
<evidence type="ECO:0000313" key="3">
    <source>
        <dbReference type="Proteomes" id="UP001278500"/>
    </source>
</evidence>
<evidence type="ECO:0000313" key="2">
    <source>
        <dbReference type="EMBL" id="KAK3338786.1"/>
    </source>
</evidence>
<feature type="region of interest" description="Disordered" evidence="1">
    <location>
        <begin position="1"/>
        <end position="211"/>
    </location>
</feature>
<feature type="compositionally biased region" description="Polar residues" evidence="1">
    <location>
        <begin position="250"/>
        <end position="260"/>
    </location>
</feature>
<proteinExistence type="predicted"/>
<comment type="caution">
    <text evidence="2">The sequence shown here is derived from an EMBL/GenBank/DDBJ whole genome shotgun (WGS) entry which is preliminary data.</text>
</comment>
<evidence type="ECO:0000256" key="1">
    <source>
        <dbReference type="SAM" id="MobiDB-lite"/>
    </source>
</evidence>
<reference evidence="2" key="2">
    <citation type="submission" date="2023-06" db="EMBL/GenBank/DDBJ databases">
        <authorList>
            <consortium name="Lawrence Berkeley National Laboratory"/>
            <person name="Haridas S."/>
            <person name="Hensen N."/>
            <person name="Bonometti L."/>
            <person name="Westerberg I."/>
            <person name="Brannstrom I.O."/>
            <person name="Guillou S."/>
            <person name="Cros-Aarteil S."/>
            <person name="Calhoun S."/>
            <person name="Kuo A."/>
            <person name="Mondo S."/>
            <person name="Pangilinan J."/>
            <person name="Riley R."/>
            <person name="Labutti K."/>
            <person name="Andreopoulos B."/>
            <person name="Lipzen A."/>
            <person name="Chen C."/>
            <person name="Yanf M."/>
            <person name="Daum C."/>
            <person name="Ng V."/>
            <person name="Clum A."/>
            <person name="Steindorff A."/>
            <person name="Ohm R."/>
            <person name="Martin F."/>
            <person name="Silar P."/>
            <person name="Natvig D."/>
            <person name="Lalanne C."/>
            <person name="Gautier V."/>
            <person name="Ament-Velasquez S.L."/>
            <person name="Kruys A."/>
            <person name="Hutchinson M.I."/>
            <person name="Powell A.J."/>
            <person name="Barry K."/>
            <person name="Miller A.N."/>
            <person name="Grigoriev I.V."/>
            <person name="Debuchy R."/>
            <person name="Gladieux P."/>
            <person name="Thoren M.H."/>
            <person name="Johannesson H."/>
        </authorList>
    </citation>
    <scope>NUCLEOTIDE SEQUENCE</scope>
    <source>
        <strain evidence="2">CBS 560.94</strain>
    </source>
</reference>
<feature type="compositionally biased region" description="Polar residues" evidence="1">
    <location>
        <begin position="689"/>
        <end position="700"/>
    </location>
</feature>
<feature type="region of interest" description="Disordered" evidence="1">
    <location>
        <begin position="250"/>
        <end position="352"/>
    </location>
</feature>